<feature type="domain" description="Major facilitator superfamily (MFS) profile" evidence="8">
    <location>
        <begin position="75"/>
        <end position="535"/>
    </location>
</feature>
<dbReference type="PROSITE" id="PS00216">
    <property type="entry name" value="SUGAR_TRANSPORT_1"/>
    <property type="match status" value="1"/>
</dbReference>
<dbReference type="Gene3D" id="1.20.1720.10">
    <property type="entry name" value="Multidrug resistance protein D"/>
    <property type="match status" value="1"/>
</dbReference>
<dbReference type="GO" id="GO:0005886">
    <property type="term" value="C:plasma membrane"/>
    <property type="evidence" value="ECO:0007669"/>
    <property type="project" value="TreeGrafter"/>
</dbReference>
<reference evidence="9" key="2">
    <citation type="submission" date="2023-06" db="EMBL/GenBank/DDBJ databases">
        <authorList>
            <consortium name="Lawrence Berkeley National Laboratory"/>
            <person name="Haridas S."/>
            <person name="Hensen N."/>
            <person name="Bonometti L."/>
            <person name="Westerberg I."/>
            <person name="Brannstrom I.O."/>
            <person name="Guillou S."/>
            <person name="Cros-Aarteil S."/>
            <person name="Calhoun S."/>
            <person name="Kuo A."/>
            <person name="Mondo S."/>
            <person name="Pangilinan J."/>
            <person name="Riley R."/>
            <person name="LaButti K."/>
            <person name="Andreopoulos B."/>
            <person name="Lipzen A."/>
            <person name="Chen C."/>
            <person name="Yanf M."/>
            <person name="Daum C."/>
            <person name="Ng V."/>
            <person name="Clum A."/>
            <person name="Steindorff A."/>
            <person name="Ohm R."/>
            <person name="Martin F."/>
            <person name="Silar P."/>
            <person name="Natvig D."/>
            <person name="Lalanne C."/>
            <person name="Gautier V."/>
            <person name="Ament-velasquez S.L."/>
            <person name="Kruys A."/>
            <person name="Hutchinson M.I."/>
            <person name="Powell A.J."/>
            <person name="Barry K."/>
            <person name="Miller A.N."/>
            <person name="Grigoriev I.V."/>
            <person name="Debuchy R."/>
            <person name="Gladieux P."/>
            <person name="Thoren M.H."/>
            <person name="Johannesson H."/>
        </authorList>
    </citation>
    <scope>NUCLEOTIDE SEQUENCE</scope>
    <source>
        <strain evidence="9">CBS 232.78</strain>
    </source>
</reference>
<dbReference type="AlphaFoldDB" id="A0AAE0K2C2"/>
<feature type="compositionally biased region" description="Polar residues" evidence="6">
    <location>
        <begin position="288"/>
        <end position="306"/>
    </location>
</feature>
<accession>A0AAE0K2C2</accession>
<dbReference type="EMBL" id="JAULSW010000010">
    <property type="protein sequence ID" value="KAK3368305.1"/>
    <property type="molecule type" value="Genomic_DNA"/>
</dbReference>
<feature type="compositionally biased region" description="Low complexity" evidence="6">
    <location>
        <begin position="10"/>
        <end position="24"/>
    </location>
</feature>
<feature type="region of interest" description="Disordered" evidence="6">
    <location>
        <begin position="284"/>
        <end position="306"/>
    </location>
</feature>
<dbReference type="PANTHER" id="PTHR23502">
    <property type="entry name" value="MAJOR FACILITATOR SUPERFAMILY"/>
    <property type="match status" value="1"/>
</dbReference>
<feature type="region of interest" description="Disordered" evidence="6">
    <location>
        <begin position="1"/>
        <end position="62"/>
    </location>
</feature>
<organism evidence="9 10">
    <name type="scientific">Podospora didyma</name>
    <dbReference type="NCBI Taxonomy" id="330526"/>
    <lineage>
        <taxon>Eukaryota</taxon>
        <taxon>Fungi</taxon>
        <taxon>Dikarya</taxon>
        <taxon>Ascomycota</taxon>
        <taxon>Pezizomycotina</taxon>
        <taxon>Sordariomycetes</taxon>
        <taxon>Sordariomycetidae</taxon>
        <taxon>Sordariales</taxon>
        <taxon>Podosporaceae</taxon>
        <taxon>Podospora</taxon>
    </lineage>
</organism>
<dbReference type="InterPro" id="IPR020846">
    <property type="entry name" value="MFS_dom"/>
</dbReference>
<feature type="transmembrane region" description="Helical" evidence="7">
    <location>
        <begin position="229"/>
        <end position="249"/>
    </location>
</feature>
<evidence type="ECO:0000313" key="9">
    <source>
        <dbReference type="EMBL" id="KAK3368305.1"/>
    </source>
</evidence>
<dbReference type="GO" id="GO:0022857">
    <property type="term" value="F:transmembrane transporter activity"/>
    <property type="evidence" value="ECO:0007669"/>
    <property type="project" value="InterPro"/>
</dbReference>
<dbReference type="InterPro" id="IPR036259">
    <property type="entry name" value="MFS_trans_sf"/>
</dbReference>
<evidence type="ECO:0000256" key="1">
    <source>
        <dbReference type="ARBA" id="ARBA00004141"/>
    </source>
</evidence>
<evidence type="ECO:0000256" key="5">
    <source>
        <dbReference type="ARBA" id="ARBA00023136"/>
    </source>
</evidence>
<dbReference type="PANTHER" id="PTHR23502:SF51">
    <property type="entry name" value="QUINIDINE RESISTANCE PROTEIN 1-RELATED"/>
    <property type="match status" value="1"/>
</dbReference>
<evidence type="ECO:0000256" key="2">
    <source>
        <dbReference type="ARBA" id="ARBA00022448"/>
    </source>
</evidence>
<comment type="subcellular location">
    <subcellularLocation>
        <location evidence="1">Membrane</location>
        <topology evidence="1">Multi-pass membrane protein</topology>
    </subcellularLocation>
</comment>
<evidence type="ECO:0000256" key="6">
    <source>
        <dbReference type="SAM" id="MobiDB-lite"/>
    </source>
</evidence>
<name>A0AAE0K2C2_9PEZI</name>
<dbReference type="InterPro" id="IPR005829">
    <property type="entry name" value="Sugar_transporter_CS"/>
</dbReference>
<dbReference type="GO" id="GO:0042908">
    <property type="term" value="P:xenobiotic transport"/>
    <property type="evidence" value="ECO:0007669"/>
    <property type="project" value="UniProtKB-ARBA"/>
</dbReference>
<keyword evidence="10" id="KW-1185">Reference proteome</keyword>
<evidence type="ECO:0000256" key="4">
    <source>
        <dbReference type="ARBA" id="ARBA00022989"/>
    </source>
</evidence>
<feature type="transmembrane region" description="Helical" evidence="7">
    <location>
        <begin position="449"/>
        <end position="470"/>
    </location>
</feature>
<dbReference type="Proteomes" id="UP001285441">
    <property type="component" value="Unassembled WGS sequence"/>
</dbReference>
<evidence type="ECO:0000256" key="7">
    <source>
        <dbReference type="SAM" id="Phobius"/>
    </source>
</evidence>
<feature type="transmembrane region" description="Helical" evidence="7">
    <location>
        <begin position="74"/>
        <end position="95"/>
    </location>
</feature>
<dbReference type="InterPro" id="IPR011701">
    <property type="entry name" value="MFS"/>
</dbReference>
<evidence type="ECO:0000313" key="10">
    <source>
        <dbReference type="Proteomes" id="UP001285441"/>
    </source>
</evidence>
<dbReference type="Pfam" id="PF07690">
    <property type="entry name" value="MFS_1"/>
    <property type="match status" value="1"/>
</dbReference>
<comment type="caution">
    <text evidence="9">The sequence shown here is derived from an EMBL/GenBank/DDBJ whole genome shotgun (WGS) entry which is preliminary data.</text>
</comment>
<reference evidence="9" key="1">
    <citation type="journal article" date="2023" name="Mol. Phylogenet. Evol.">
        <title>Genome-scale phylogeny and comparative genomics of the fungal order Sordariales.</title>
        <authorList>
            <person name="Hensen N."/>
            <person name="Bonometti L."/>
            <person name="Westerberg I."/>
            <person name="Brannstrom I.O."/>
            <person name="Guillou S."/>
            <person name="Cros-Aarteil S."/>
            <person name="Calhoun S."/>
            <person name="Haridas S."/>
            <person name="Kuo A."/>
            <person name="Mondo S."/>
            <person name="Pangilinan J."/>
            <person name="Riley R."/>
            <person name="LaButti K."/>
            <person name="Andreopoulos B."/>
            <person name="Lipzen A."/>
            <person name="Chen C."/>
            <person name="Yan M."/>
            <person name="Daum C."/>
            <person name="Ng V."/>
            <person name="Clum A."/>
            <person name="Steindorff A."/>
            <person name="Ohm R.A."/>
            <person name="Martin F."/>
            <person name="Silar P."/>
            <person name="Natvig D.O."/>
            <person name="Lalanne C."/>
            <person name="Gautier V."/>
            <person name="Ament-Velasquez S.L."/>
            <person name="Kruys A."/>
            <person name="Hutchinson M.I."/>
            <person name="Powell A.J."/>
            <person name="Barry K."/>
            <person name="Miller A.N."/>
            <person name="Grigoriev I.V."/>
            <person name="Debuchy R."/>
            <person name="Gladieux P."/>
            <person name="Hiltunen Thoren M."/>
            <person name="Johannesson H."/>
        </authorList>
    </citation>
    <scope>NUCLEOTIDE SEQUENCE</scope>
    <source>
        <strain evidence="9">CBS 232.78</strain>
    </source>
</reference>
<gene>
    <name evidence="9" type="ORF">B0H63DRAFT_534477</name>
</gene>
<feature type="transmembrane region" description="Helical" evidence="7">
    <location>
        <begin position="140"/>
        <end position="156"/>
    </location>
</feature>
<feature type="transmembrane region" description="Helical" evidence="7">
    <location>
        <begin position="328"/>
        <end position="353"/>
    </location>
</feature>
<keyword evidence="2" id="KW-0813">Transport</keyword>
<feature type="transmembrane region" description="Helical" evidence="7">
    <location>
        <begin position="199"/>
        <end position="223"/>
    </location>
</feature>
<evidence type="ECO:0000256" key="3">
    <source>
        <dbReference type="ARBA" id="ARBA00022692"/>
    </source>
</evidence>
<sequence>MIVESHLSGDATAPTDTASPADDSNPPDSEKPSIPEKQPPDNTDATSRDLENGIEPPDDSEPLYSVFSSTQKRWIVVIAASAGWFSTASSFIYFPAIPFLASDLGVSVEKINLTVTSYLIASGVFPSVAGNAADRYGRRPLFLIALGVYAAVNVGLAEQRSFAALITLRMVQSAAISGTFSFAYGVLGDLTTPADRGGYIGFMSIFVNTPQSVAPMISGLLLAKWHWDSIFWFLTTASSVVFLLTVFFMPETNRRVVGNGSLHPPSLISKAVLPVLHPPRRALVGKSDSGSSEKCNPLVRSTSSPASKKMSVANPFSGLALLKHKGTAVAVISFGTNYALYSCLQASLSTIFVETYGVSGLVAGLSYIPFGAACIVASFLGGRLLDFDYKRTAKSHGMVIDYKRGDDISAFPIEYARLRTCKHVAALCAPLVVGYGWALQTKANIAVPLVLQFFIGFTGQISFTSLNALLLDFNPDRPSTIQATNNFFRCELAAGALALLDLMLRSLGTGWCYVLLAALYLLTVAPLWVMEKRGLQWRAELRSSL</sequence>
<dbReference type="Gene3D" id="1.20.1250.20">
    <property type="entry name" value="MFS general substrate transporter like domains"/>
    <property type="match status" value="1"/>
</dbReference>
<keyword evidence="5 7" id="KW-0472">Membrane</keyword>
<keyword evidence="3 7" id="KW-0812">Transmembrane</keyword>
<evidence type="ECO:0000259" key="8">
    <source>
        <dbReference type="PROSITE" id="PS50850"/>
    </source>
</evidence>
<feature type="transmembrane region" description="Helical" evidence="7">
    <location>
        <begin position="508"/>
        <end position="529"/>
    </location>
</feature>
<feature type="transmembrane region" description="Helical" evidence="7">
    <location>
        <begin position="115"/>
        <end position="133"/>
    </location>
</feature>
<keyword evidence="4 7" id="KW-1133">Transmembrane helix</keyword>
<protein>
    <submittedName>
        <fullName evidence="9">MFS transporter</fullName>
    </submittedName>
</protein>
<feature type="transmembrane region" description="Helical" evidence="7">
    <location>
        <begin position="365"/>
        <end position="385"/>
    </location>
</feature>
<feature type="transmembrane region" description="Helical" evidence="7">
    <location>
        <begin position="162"/>
        <end position="187"/>
    </location>
</feature>
<proteinExistence type="predicted"/>
<dbReference type="PROSITE" id="PS50850">
    <property type="entry name" value="MFS"/>
    <property type="match status" value="1"/>
</dbReference>
<dbReference type="SUPFAM" id="SSF103473">
    <property type="entry name" value="MFS general substrate transporter"/>
    <property type="match status" value="1"/>
</dbReference>
<dbReference type="GO" id="GO:0140115">
    <property type="term" value="P:export across plasma membrane"/>
    <property type="evidence" value="ECO:0007669"/>
    <property type="project" value="UniProtKB-ARBA"/>
</dbReference>